<comment type="caution">
    <text evidence="1">The sequence shown here is derived from an EMBL/GenBank/DDBJ whole genome shotgun (WGS) entry which is preliminary data.</text>
</comment>
<dbReference type="RefSeq" id="WP_344314766.1">
    <property type="nucleotide sequence ID" value="NZ_BAAANY010000038.1"/>
</dbReference>
<keyword evidence="2" id="KW-1185">Reference proteome</keyword>
<evidence type="ECO:0008006" key="3">
    <source>
        <dbReference type="Google" id="ProtNLM"/>
    </source>
</evidence>
<reference evidence="1 2" key="1">
    <citation type="journal article" date="2019" name="Int. J. Syst. Evol. Microbiol.">
        <title>The Global Catalogue of Microorganisms (GCM) 10K type strain sequencing project: providing services to taxonomists for standard genome sequencing and annotation.</title>
        <authorList>
            <consortium name="The Broad Institute Genomics Platform"/>
            <consortium name="The Broad Institute Genome Sequencing Center for Infectious Disease"/>
            <person name="Wu L."/>
            <person name="Ma J."/>
        </authorList>
    </citation>
    <scope>NUCLEOTIDE SEQUENCE [LARGE SCALE GENOMIC DNA]</scope>
    <source>
        <strain evidence="1 2">JCM 14718</strain>
    </source>
</reference>
<sequence>MPTHRKQLIRPQDRDHVVEMSVPARPSQLPVMRAVAGTIAVQQEFEFDAVSDITMIVDELCSTMVARAISDAELVCRFEMTAGALTVTASVRTNDVTAQSTTGFGWRVLTAVADSVRSWLTDVGGGIAALHIQAVKVRR</sequence>
<dbReference type="Gene3D" id="3.30.565.10">
    <property type="entry name" value="Histidine kinase-like ATPase, C-terminal domain"/>
    <property type="match status" value="1"/>
</dbReference>
<organism evidence="1 2">
    <name type="scientific">Fodinicola feengrottensis</name>
    <dbReference type="NCBI Taxonomy" id="435914"/>
    <lineage>
        <taxon>Bacteria</taxon>
        <taxon>Bacillati</taxon>
        <taxon>Actinomycetota</taxon>
        <taxon>Actinomycetes</taxon>
        <taxon>Mycobacteriales</taxon>
        <taxon>Fodinicola</taxon>
    </lineage>
</organism>
<dbReference type="Proteomes" id="UP001500618">
    <property type="component" value="Unassembled WGS sequence"/>
</dbReference>
<gene>
    <name evidence="1" type="ORF">GCM10009765_74200</name>
</gene>
<proteinExistence type="predicted"/>
<dbReference type="EMBL" id="BAAANY010000038">
    <property type="protein sequence ID" value="GAA1714342.1"/>
    <property type="molecule type" value="Genomic_DNA"/>
</dbReference>
<dbReference type="InterPro" id="IPR036890">
    <property type="entry name" value="HATPase_C_sf"/>
</dbReference>
<protein>
    <recommendedName>
        <fullName evidence="3">Anti-sigma factor</fullName>
    </recommendedName>
</protein>
<accession>A0ABN2IYT3</accession>
<name>A0ABN2IYT3_9ACTN</name>
<evidence type="ECO:0000313" key="1">
    <source>
        <dbReference type="EMBL" id="GAA1714342.1"/>
    </source>
</evidence>
<evidence type="ECO:0000313" key="2">
    <source>
        <dbReference type="Proteomes" id="UP001500618"/>
    </source>
</evidence>